<evidence type="ECO:0000313" key="2">
    <source>
        <dbReference type="EMBL" id="MBE1592351.1"/>
    </source>
</evidence>
<organism evidence="2 3">
    <name type="scientific">Nonomuraea angiospora</name>
    <dbReference type="NCBI Taxonomy" id="46172"/>
    <lineage>
        <taxon>Bacteria</taxon>
        <taxon>Bacillati</taxon>
        <taxon>Actinomycetota</taxon>
        <taxon>Actinomycetes</taxon>
        <taxon>Streptosporangiales</taxon>
        <taxon>Streptosporangiaceae</taxon>
        <taxon>Nonomuraea</taxon>
    </lineage>
</organism>
<reference evidence="2 3" key="1">
    <citation type="submission" date="2020-10" db="EMBL/GenBank/DDBJ databases">
        <title>Sequencing the genomes of 1000 actinobacteria strains.</title>
        <authorList>
            <person name="Klenk H.-P."/>
        </authorList>
    </citation>
    <scope>NUCLEOTIDE SEQUENCE [LARGE SCALE GENOMIC DNA]</scope>
    <source>
        <strain evidence="2 3">DSM 43173</strain>
    </source>
</reference>
<keyword evidence="3" id="KW-1185">Reference proteome</keyword>
<evidence type="ECO:0000259" key="1">
    <source>
        <dbReference type="Pfam" id="PF13751"/>
    </source>
</evidence>
<dbReference type="EMBL" id="JADBEK010000001">
    <property type="protein sequence ID" value="MBE1592351.1"/>
    <property type="molecule type" value="Genomic_DNA"/>
</dbReference>
<feature type="domain" description="Transposase DDE" evidence="1">
    <location>
        <begin position="3"/>
        <end position="103"/>
    </location>
</feature>
<name>A0ABR9MHD1_9ACTN</name>
<accession>A0ABR9MHD1</accession>
<dbReference type="Pfam" id="PF13751">
    <property type="entry name" value="DDE_Tnp_1_6"/>
    <property type="match status" value="1"/>
</dbReference>
<gene>
    <name evidence="2" type="ORF">H4W80_010609</name>
</gene>
<comment type="caution">
    <text evidence="2">The sequence shown here is derived from an EMBL/GenBank/DDBJ whole genome shotgun (WGS) entry which is preliminary data.</text>
</comment>
<dbReference type="InterPro" id="IPR025668">
    <property type="entry name" value="Tnp_DDE_dom"/>
</dbReference>
<protein>
    <recommendedName>
        <fullName evidence="1">Transposase DDE domain-containing protein</fullName>
    </recommendedName>
</protein>
<dbReference type="RefSeq" id="WP_225964156.1">
    <property type="nucleotide sequence ID" value="NZ_JADBEK010000001.1"/>
</dbReference>
<proteinExistence type="predicted"/>
<sequence length="126" mass="14271">MIVAAFPLNTCCPCPVRTSCTSAQHSGRHLTLHPRAIQETLDAARTEQTTPAWHDRYALRCDIEATIHQTVTVTGLRRARYRGIKKVHPEHIVSAIAVNLIRLDAWRNGRPLQRKRTSHLARLEPP</sequence>
<dbReference type="Proteomes" id="UP000633509">
    <property type="component" value="Unassembled WGS sequence"/>
</dbReference>
<evidence type="ECO:0000313" key="3">
    <source>
        <dbReference type="Proteomes" id="UP000633509"/>
    </source>
</evidence>